<organism evidence="7 8">
    <name type="scientific">Fulvivirga sedimenti</name>
    <dbReference type="NCBI Taxonomy" id="2879465"/>
    <lineage>
        <taxon>Bacteria</taxon>
        <taxon>Pseudomonadati</taxon>
        <taxon>Bacteroidota</taxon>
        <taxon>Cytophagia</taxon>
        <taxon>Cytophagales</taxon>
        <taxon>Fulvivirgaceae</taxon>
        <taxon>Fulvivirga</taxon>
    </lineage>
</organism>
<dbReference type="Pfam" id="PF08281">
    <property type="entry name" value="Sigma70_r4_2"/>
    <property type="match status" value="1"/>
</dbReference>
<dbReference type="RefSeq" id="WP_225700075.1">
    <property type="nucleotide sequence ID" value="NZ_JAIXNE010000011.1"/>
</dbReference>
<dbReference type="Gene3D" id="1.10.1740.10">
    <property type="match status" value="1"/>
</dbReference>
<dbReference type="PANTHER" id="PTHR43133">
    <property type="entry name" value="RNA POLYMERASE ECF-TYPE SIGMA FACTO"/>
    <property type="match status" value="1"/>
</dbReference>
<dbReference type="SUPFAM" id="SSF88946">
    <property type="entry name" value="Sigma2 domain of RNA polymerase sigma factors"/>
    <property type="match status" value="1"/>
</dbReference>
<dbReference type="GO" id="GO:0003677">
    <property type="term" value="F:DNA binding"/>
    <property type="evidence" value="ECO:0007669"/>
    <property type="project" value="InterPro"/>
</dbReference>
<protein>
    <submittedName>
        <fullName evidence="7">RNA polymerase sigma-70 factor</fullName>
    </submittedName>
</protein>
<feature type="domain" description="RNA polymerase sigma factor 70 region 4 type 2" evidence="6">
    <location>
        <begin position="114"/>
        <end position="166"/>
    </location>
</feature>
<dbReference type="Gene3D" id="1.10.10.10">
    <property type="entry name" value="Winged helix-like DNA-binding domain superfamily/Winged helix DNA-binding domain"/>
    <property type="match status" value="1"/>
</dbReference>
<dbReference type="Pfam" id="PF04542">
    <property type="entry name" value="Sigma70_r2"/>
    <property type="match status" value="1"/>
</dbReference>
<reference evidence="7" key="1">
    <citation type="submission" date="2021-09" db="EMBL/GenBank/DDBJ databases">
        <title>Fulvivirga sp. isolated from coastal sediment.</title>
        <authorList>
            <person name="Yu H."/>
        </authorList>
    </citation>
    <scope>NUCLEOTIDE SEQUENCE</scope>
    <source>
        <strain evidence="7">1062</strain>
    </source>
</reference>
<comment type="similarity">
    <text evidence="1">Belongs to the sigma-70 factor family. ECF subfamily.</text>
</comment>
<evidence type="ECO:0000256" key="2">
    <source>
        <dbReference type="ARBA" id="ARBA00023015"/>
    </source>
</evidence>
<evidence type="ECO:0000259" key="6">
    <source>
        <dbReference type="Pfam" id="PF08281"/>
    </source>
</evidence>
<dbReference type="SUPFAM" id="SSF88659">
    <property type="entry name" value="Sigma3 and sigma4 domains of RNA polymerase sigma factors"/>
    <property type="match status" value="1"/>
</dbReference>
<dbReference type="AlphaFoldDB" id="A0A9X1L3E9"/>
<keyword evidence="2" id="KW-0805">Transcription regulation</keyword>
<keyword evidence="3" id="KW-0731">Sigma factor</keyword>
<evidence type="ECO:0000313" key="7">
    <source>
        <dbReference type="EMBL" id="MCA6079216.1"/>
    </source>
</evidence>
<name>A0A9X1L3E9_9BACT</name>
<proteinExistence type="inferred from homology"/>
<dbReference type="PANTHER" id="PTHR43133:SF46">
    <property type="entry name" value="RNA POLYMERASE SIGMA-70 FACTOR ECF SUBFAMILY"/>
    <property type="match status" value="1"/>
</dbReference>
<evidence type="ECO:0000256" key="3">
    <source>
        <dbReference type="ARBA" id="ARBA00023082"/>
    </source>
</evidence>
<dbReference type="InterPro" id="IPR007627">
    <property type="entry name" value="RNA_pol_sigma70_r2"/>
</dbReference>
<dbReference type="Proteomes" id="UP001139409">
    <property type="component" value="Unassembled WGS sequence"/>
</dbReference>
<evidence type="ECO:0000256" key="1">
    <source>
        <dbReference type="ARBA" id="ARBA00010641"/>
    </source>
</evidence>
<gene>
    <name evidence="7" type="ORF">LDX50_30365</name>
</gene>
<comment type="caution">
    <text evidence="7">The sequence shown here is derived from an EMBL/GenBank/DDBJ whole genome shotgun (WGS) entry which is preliminary data.</text>
</comment>
<dbReference type="GO" id="GO:0006352">
    <property type="term" value="P:DNA-templated transcription initiation"/>
    <property type="evidence" value="ECO:0007669"/>
    <property type="project" value="InterPro"/>
</dbReference>
<dbReference type="NCBIfam" id="TIGR02937">
    <property type="entry name" value="sigma70-ECF"/>
    <property type="match status" value="1"/>
</dbReference>
<evidence type="ECO:0000256" key="4">
    <source>
        <dbReference type="ARBA" id="ARBA00023163"/>
    </source>
</evidence>
<dbReference type="InterPro" id="IPR013249">
    <property type="entry name" value="RNA_pol_sigma70_r4_t2"/>
</dbReference>
<accession>A0A9X1L3E9</accession>
<dbReference type="InterPro" id="IPR013325">
    <property type="entry name" value="RNA_pol_sigma_r2"/>
</dbReference>
<dbReference type="EMBL" id="JAIXNE010000011">
    <property type="protein sequence ID" value="MCA6079216.1"/>
    <property type="molecule type" value="Genomic_DNA"/>
</dbReference>
<keyword evidence="8" id="KW-1185">Reference proteome</keyword>
<dbReference type="GO" id="GO:0016987">
    <property type="term" value="F:sigma factor activity"/>
    <property type="evidence" value="ECO:0007669"/>
    <property type="project" value="UniProtKB-KW"/>
</dbReference>
<sequence>MASIAERIKNGDRAAFEGLFHEYYTGLCHYAFKYIRDAEDAEEIVQDTFVRFWERRAQISVDHSLKSYLFTSVRNASLNFLKHASVIRDHVGHVLRSESEEDHSDTLVTVELQERIAMAVEAMPAERRRIFRMSRDEGLRYKEIADQLNISVKTVENQMGKALRFLREELAEYLVIGWVVYILFQLSEWF</sequence>
<dbReference type="NCBIfam" id="TIGR02985">
    <property type="entry name" value="Sig70_bacteroi1"/>
    <property type="match status" value="1"/>
</dbReference>
<dbReference type="InterPro" id="IPR014327">
    <property type="entry name" value="RNA_pol_sigma70_bacteroid"/>
</dbReference>
<dbReference type="InterPro" id="IPR039425">
    <property type="entry name" value="RNA_pol_sigma-70-like"/>
</dbReference>
<dbReference type="InterPro" id="IPR013324">
    <property type="entry name" value="RNA_pol_sigma_r3/r4-like"/>
</dbReference>
<feature type="domain" description="RNA polymerase sigma-70 region 2" evidence="5">
    <location>
        <begin position="19"/>
        <end position="84"/>
    </location>
</feature>
<keyword evidence="4" id="KW-0804">Transcription</keyword>
<dbReference type="InterPro" id="IPR014284">
    <property type="entry name" value="RNA_pol_sigma-70_dom"/>
</dbReference>
<dbReference type="InterPro" id="IPR036388">
    <property type="entry name" value="WH-like_DNA-bd_sf"/>
</dbReference>
<evidence type="ECO:0000313" key="8">
    <source>
        <dbReference type="Proteomes" id="UP001139409"/>
    </source>
</evidence>
<evidence type="ECO:0000259" key="5">
    <source>
        <dbReference type="Pfam" id="PF04542"/>
    </source>
</evidence>